<dbReference type="InterPro" id="IPR009075">
    <property type="entry name" value="AcylCo_DH/oxidase_C"/>
</dbReference>
<dbReference type="EMBL" id="PKUQ01000047">
    <property type="protein sequence ID" value="PLW75711.1"/>
    <property type="molecule type" value="Genomic_DNA"/>
</dbReference>
<comment type="similarity">
    <text evidence="2">Belongs to the acyl-CoA dehydrogenase family.</text>
</comment>
<dbReference type="SUPFAM" id="SSF56645">
    <property type="entry name" value="Acyl-CoA dehydrogenase NM domain-like"/>
    <property type="match status" value="1"/>
</dbReference>
<keyword evidence="4" id="KW-0274">FAD</keyword>
<dbReference type="GO" id="GO:0003995">
    <property type="term" value="F:acyl-CoA dehydrogenase activity"/>
    <property type="evidence" value="ECO:0007669"/>
    <property type="project" value="TreeGrafter"/>
</dbReference>
<dbReference type="Pfam" id="PF02771">
    <property type="entry name" value="Acyl-CoA_dh_N"/>
    <property type="match status" value="1"/>
</dbReference>
<dbReference type="SUPFAM" id="SSF47203">
    <property type="entry name" value="Acyl-CoA dehydrogenase C-terminal domain-like"/>
    <property type="match status" value="1"/>
</dbReference>
<evidence type="ECO:0000259" key="5">
    <source>
        <dbReference type="Pfam" id="PF00441"/>
    </source>
</evidence>
<evidence type="ECO:0000313" key="8">
    <source>
        <dbReference type="Proteomes" id="UP000234881"/>
    </source>
</evidence>
<dbReference type="InterPro" id="IPR009100">
    <property type="entry name" value="AcylCoA_DH/oxidase_NM_dom_sf"/>
</dbReference>
<dbReference type="Proteomes" id="UP000234881">
    <property type="component" value="Unassembled WGS sequence"/>
</dbReference>
<evidence type="ECO:0000256" key="2">
    <source>
        <dbReference type="ARBA" id="ARBA00009347"/>
    </source>
</evidence>
<protein>
    <submittedName>
        <fullName evidence="7">Acyl-CoA dehydrogenase</fullName>
    </submittedName>
</protein>
<keyword evidence="8" id="KW-1185">Reference proteome</keyword>
<evidence type="ECO:0000313" key="7">
    <source>
        <dbReference type="EMBL" id="PLW75711.1"/>
    </source>
</evidence>
<feature type="domain" description="Acyl-CoA dehydrogenase/oxidase N-terminal" evidence="6">
    <location>
        <begin position="24"/>
        <end position="109"/>
    </location>
</feature>
<dbReference type="AlphaFoldDB" id="A0A2N5XMF1"/>
<dbReference type="PANTHER" id="PTHR43884">
    <property type="entry name" value="ACYL-COA DEHYDROGENASE"/>
    <property type="match status" value="1"/>
</dbReference>
<dbReference type="Gene3D" id="1.20.140.10">
    <property type="entry name" value="Butyryl-CoA Dehydrogenase, subunit A, domain 3"/>
    <property type="match status" value="1"/>
</dbReference>
<dbReference type="PIRSF" id="PIRSF016578">
    <property type="entry name" value="HsaA"/>
    <property type="match status" value="1"/>
</dbReference>
<dbReference type="InterPro" id="IPR036250">
    <property type="entry name" value="AcylCo_DH-like_C"/>
</dbReference>
<dbReference type="PANTHER" id="PTHR43884:SF12">
    <property type="entry name" value="ISOVALERYL-COA DEHYDROGENASE, MITOCHONDRIAL-RELATED"/>
    <property type="match status" value="1"/>
</dbReference>
<dbReference type="InterPro" id="IPR046373">
    <property type="entry name" value="Acyl-CoA_Oxase/DH_mid-dom_sf"/>
</dbReference>
<reference evidence="7 8" key="1">
    <citation type="submission" date="2018-01" db="EMBL/GenBank/DDBJ databases">
        <title>The draft genome sequence of Cohaesibacter sp. H1304.</title>
        <authorList>
            <person name="Wang N.-N."/>
            <person name="Du Z.-J."/>
        </authorList>
    </citation>
    <scope>NUCLEOTIDE SEQUENCE [LARGE SCALE GENOMIC DNA]</scope>
    <source>
        <strain evidence="7 8">H1304</strain>
    </source>
</reference>
<comment type="caution">
    <text evidence="7">The sequence shown here is derived from an EMBL/GenBank/DDBJ whole genome shotgun (WGS) entry which is preliminary data.</text>
</comment>
<organism evidence="7 8">
    <name type="scientific">Cohaesibacter celericrescens</name>
    <dbReference type="NCBI Taxonomy" id="2067669"/>
    <lineage>
        <taxon>Bacteria</taxon>
        <taxon>Pseudomonadati</taxon>
        <taxon>Pseudomonadota</taxon>
        <taxon>Alphaproteobacteria</taxon>
        <taxon>Hyphomicrobiales</taxon>
        <taxon>Cohaesibacteraceae</taxon>
    </lineage>
</organism>
<dbReference type="InterPro" id="IPR013786">
    <property type="entry name" value="AcylCoA_DH/ox_N"/>
</dbReference>
<dbReference type="OrthoDB" id="2986495at2"/>
<sequence>MTYALETLDSAVEAVQQESPMVRMRRVAENIAAKTATKVDRDGIFPIDTFQALKKERLLGVAIPVEFGGEGLDMMAISNLIIELAQACGSSAMIYAMHQIKVAAIVSHGIKTEWYHAFMRRICDEQLLMGSATTEAGIGGDLRNSTCAVEVTDGRYRMTKEATCISYGDYCDAILATCRRSPQSASSDQVMIAVPKEHYTLEKTSDWDTMGMRGTCSNGYILKCEGDAEEVFPQPFSEIAAQSMLAATHIYWSAIWFGIASDAIRRAQAFVKASVKRNPTFTPPGALRLADAVARLQELKGNLISAIRHNEAVVENEDALSSMHYATEINTLKVSSSNTANEVVRMALLITGIAGYKNHTPFSVARHYRDLASGPIMINNDRVSSNTATLLLMSRFNAQLEA</sequence>
<evidence type="ECO:0000259" key="6">
    <source>
        <dbReference type="Pfam" id="PF02771"/>
    </source>
</evidence>
<dbReference type="Gene3D" id="2.40.110.10">
    <property type="entry name" value="Butyryl-CoA Dehydrogenase, subunit A, domain 2"/>
    <property type="match status" value="1"/>
</dbReference>
<evidence type="ECO:0000256" key="1">
    <source>
        <dbReference type="ARBA" id="ARBA00001974"/>
    </source>
</evidence>
<dbReference type="Pfam" id="PF00441">
    <property type="entry name" value="Acyl-CoA_dh_1"/>
    <property type="match status" value="1"/>
</dbReference>
<dbReference type="RefSeq" id="WP_101535413.1">
    <property type="nucleotide sequence ID" value="NZ_JBFHIU010000013.1"/>
</dbReference>
<evidence type="ECO:0000256" key="4">
    <source>
        <dbReference type="ARBA" id="ARBA00022827"/>
    </source>
</evidence>
<dbReference type="InterPro" id="IPR037069">
    <property type="entry name" value="AcylCoA_DH/ox_N_sf"/>
</dbReference>
<dbReference type="GO" id="GO:0050660">
    <property type="term" value="F:flavin adenine dinucleotide binding"/>
    <property type="evidence" value="ECO:0007669"/>
    <property type="project" value="InterPro"/>
</dbReference>
<comment type="cofactor">
    <cofactor evidence="1">
        <name>FAD</name>
        <dbReference type="ChEBI" id="CHEBI:57692"/>
    </cofactor>
</comment>
<evidence type="ECO:0000256" key="3">
    <source>
        <dbReference type="ARBA" id="ARBA00022630"/>
    </source>
</evidence>
<gene>
    <name evidence="7" type="ORF">C0081_18915</name>
</gene>
<accession>A0A2N5XMF1</accession>
<dbReference type="Gene3D" id="1.10.540.10">
    <property type="entry name" value="Acyl-CoA dehydrogenase/oxidase, N-terminal domain"/>
    <property type="match status" value="1"/>
</dbReference>
<proteinExistence type="inferred from homology"/>
<feature type="domain" description="Acyl-CoA dehydrogenase/oxidase C-terminal" evidence="5">
    <location>
        <begin position="248"/>
        <end position="376"/>
    </location>
</feature>
<keyword evidence="3" id="KW-0285">Flavoprotein</keyword>
<name>A0A2N5XMF1_9HYPH</name>